<dbReference type="Pfam" id="PF01042">
    <property type="entry name" value="Ribonuc_L-PSP"/>
    <property type="match status" value="1"/>
</dbReference>
<reference evidence="2 3" key="1">
    <citation type="journal article" date="2020" name="ISME J.">
        <title>Uncovering the hidden diversity of litter-decomposition mechanisms in mushroom-forming fungi.</title>
        <authorList>
            <person name="Floudas D."/>
            <person name="Bentzer J."/>
            <person name="Ahren D."/>
            <person name="Johansson T."/>
            <person name="Persson P."/>
            <person name="Tunlid A."/>
        </authorList>
    </citation>
    <scope>NUCLEOTIDE SEQUENCE [LARGE SCALE GENOMIC DNA]</scope>
    <source>
        <strain evidence="2 3">CBS 101986</strain>
    </source>
</reference>
<dbReference type="NCBIfam" id="TIGR00004">
    <property type="entry name" value="Rid family detoxifying hydrolase"/>
    <property type="match status" value="1"/>
</dbReference>
<dbReference type="Gene3D" id="3.30.1330.40">
    <property type="entry name" value="RutC-like"/>
    <property type="match status" value="1"/>
</dbReference>
<dbReference type="SUPFAM" id="SSF55298">
    <property type="entry name" value="YjgF-like"/>
    <property type="match status" value="1"/>
</dbReference>
<organism evidence="2 3">
    <name type="scientific">Psilocybe cf. subviscida</name>
    <dbReference type="NCBI Taxonomy" id="2480587"/>
    <lineage>
        <taxon>Eukaryota</taxon>
        <taxon>Fungi</taxon>
        <taxon>Dikarya</taxon>
        <taxon>Basidiomycota</taxon>
        <taxon>Agaricomycotina</taxon>
        <taxon>Agaricomycetes</taxon>
        <taxon>Agaricomycetidae</taxon>
        <taxon>Agaricales</taxon>
        <taxon>Agaricineae</taxon>
        <taxon>Strophariaceae</taxon>
        <taxon>Psilocybe</taxon>
    </lineage>
</organism>
<name>A0A8H5EUC8_9AGAR</name>
<accession>A0A8H5EUC8</accession>
<evidence type="ECO:0000313" key="3">
    <source>
        <dbReference type="Proteomes" id="UP000567179"/>
    </source>
</evidence>
<gene>
    <name evidence="2" type="ORF">D9619_002691</name>
</gene>
<comment type="caution">
    <text evidence="2">The sequence shown here is derived from an EMBL/GenBank/DDBJ whole genome shotgun (WGS) entry which is preliminary data.</text>
</comment>
<keyword evidence="3" id="KW-1185">Reference proteome</keyword>
<protein>
    <recommendedName>
        <fullName evidence="4">YjgF-like protein</fullName>
    </recommendedName>
</protein>
<dbReference type="OrthoDB" id="309640at2759"/>
<dbReference type="PANTHER" id="PTHR11803:SF58">
    <property type="entry name" value="PROTEIN HMF1-RELATED"/>
    <property type="match status" value="1"/>
</dbReference>
<comment type="similarity">
    <text evidence="1">Belongs to the RutC family.</text>
</comment>
<dbReference type="PANTHER" id="PTHR11803">
    <property type="entry name" value="2-IMINOBUTANOATE/2-IMINOPROPANOATE DEAMINASE RIDA"/>
    <property type="match status" value="1"/>
</dbReference>
<proteinExistence type="inferred from homology"/>
<evidence type="ECO:0000313" key="2">
    <source>
        <dbReference type="EMBL" id="KAF5312719.1"/>
    </source>
</evidence>
<sequence length="183" mass="19523">MLPRHTHRLHSSLRLQVSGKPNYHLNKRVSLRLTSPVHRTFSTSPAMSSDSTVSTHASLTPVSTSQAPAAIGPYSQAIKVGDLLFCSGCIPLDPSSMQVVSGGVVEQTQQALKNLKAVVEAGGSELGKVAKTTVFLKDMNDFVAVNGVYAKFFGNHTPARSAVEVARLPKDVLVEVECIASLK</sequence>
<dbReference type="Proteomes" id="UP000567179">
    <property type="component" value="Unassembled WGS sequence"/>
</dbReference>
<dbReference type="EMBL" id="JAACJJ010000056">
    <property type="protein sequence ID" value="KAF5312719.1"/>
    <property type="molecule type" value="Genomic_DNA"/>
</dbReference>
<dbReference type="FunFam" id="3.30.1330.40:FF:000001">
    <property type="entry name" value="L-PSP family endoribonuclease"/>
    <property type="match status" value="1"/>
</dbReference>
<dbReference type="CDD" id="cd00448">
    <property type="entry name" value="YjgF_YER057c_UK114_family"/>
    <property type="match status" value="1"/>
</dbReference>
<dbReference type="AlphaFoldDB" id="A0A8H5EUC8"/>
<evidence type="ECO:0000256" key="1">
    <source>
        <dbReference type="ARBA" id="ARBA00010552"/>
    </source>
</evidence>
<evidence type="ECO:0008006" key="4">
    <source>
        <dbReference type="Google" id="ProtNLM"/>
    </source>
</evidence>
<dbReference type="GO" id="GO:0005829">
    <property type="term" value="C:cytosol"/>
    <property type="evidence" value="ECO:0007669"/>
    <property type="project" value="TreeGrafter"/>
</dbReference>
<dbReference type="GO" id="GO:0019239">
    <property type="term" value="F:deaminase activity"/>
    <property type="evidence" value="ECO:0007669"/>
    <property type="project" value="TreeGrafter"/>
</dbReference>
<dbReference type="InterPro" id="IPR006175">
    <property type="entry name" value="YjgF/YER057c/UK114"/>
</dbReference>
<dbReference type="InterPro" id="IPR006056">
    <property type="entry name" value="RidA"/>
</dbReference>
<dbReference type="GO" id="GO:0005739">
    <property type="term" value="C:mitochondrion"/>
    <property type="evidence" value="ECO:0007669"/>
    <property type="project" value="TreeGrafter"/>
</dbReference>
<dbReference type="InterPro" id="IPR035959">
    <property type="entry name" value="RutC-like_sf"/>
</dbReference>